<dbReference type="Pfam" id="PF01025">
    <property type="entry name" value="GrpE"/>
    <property type="match status" value="1"/>
</dbReference>
<comment type="subunit">
    <text evidence="3">Homodimer.</text>
</comment>
<dbReference type="Gene3D" id="2.30.22.10">
    <property type="entry name" value="Head domain of nucleotide exchange factor GrpE"/>
    <property type="match status" value="1"/>
</dbReference>
<feature type="compositionally biased region" description="Basic and acidic residues" evidence="5">
    <location>
        <begin position="16"/>
        <end position="31"/>
    </location>
</feature>
<evidence type="ECO:0000256" key="4">
    <source>
        <dbReference type="RuleBase" id="RU004478"/>
    </source>
</evidence>
<keyword evidence="7" id="KW-1185">Reference proteome</keyword>
<dbReference type="PANTHER" id="PTHR21237">
    <property type="entry name" value="GRPE PROTEIN"/>
    <property type="match status" value="1"/>
</dbReference>
<feature type="region of interest" description="Disordered" evidence="5">
    <location>
        <begin position="237"/>
        <end position="256"/>
    </location>
</feature>
<evidence type="ECO:0000256" key="3">
    <source>
        <dbReference type="HAMAP-Rule" id="MF_01151"/>
    </source>
</evidence>
<comment type="subcellular location">
    <subcellularLocation>
        <location evidence="3">Cytoplasm</location>
    </subcellularLocation>
</comment>
<sequence length="256" mass="27231">MAKPSTSSPERAAQGEGKKIPIEDVHGEAEAARPSNRQTDQGGGHTPSPDAADAPSAGSSEPAPGGPAGTEAGADGAAPLEGEPVEDAARSTDEQVVQAQAEAREWQDKFMRLHAEWDTYRRRTAEQREAEKARAAEKLVTSLLPVIDDFERTIDYATSNGETGLFDGVQAVHSKLIDVLTKDGVEVINPAGEAFDALEAQAVATVDDPSVPDETVAEVYQRGYKMGTKVLRPAMVTVTTGGPKREKPQEESENQK</sequence>
<keyword evidence="3" id="KW-0963">Cytoplasm</keyword>
<dbReference type="SUPFAM" id="SSF58014">
    <property type="entry name" value="Coiled-coil domain of nucleotide exchange factor GrpE"/>
    <property type="match status" value="1"/>
</dbReference>
<dbReference type="GO" id="GO:0042803">
    <property type="term" value="F:protein homodimerization activity"/>
    <property type="evidence" value="ECO:0007669"/>
    <property type="project" value="InterPro"/>
</dbReference>
<evidence type="ECO:0000256" key="5">
    <source>
        <dbReference type="SAM" id="MobiDB-lite"/>
    </source>
</evidence>
<evidence type="ECO:0000256" key="1">
    <source>
        <dbReference type="ARBA" id="ARBA00009054"/>
    </source>
</evidence>
<accession>A0A2K2U983</accession>
<protein>
    <recommendedName>
        <fullName evidence="3">Protein GrpE</fullName>
    </recommendedName>
    <alternativeName>
        <fullName evidence="3">HSP-70 cofactor</fullName>
    </alternativeName>
</protein>
<evidence type="ECO:0000313" key="7">
    <source>
        <dbReference type="Proteomes" id="UP000236197"/>
    </source>
</evidence>
<comment type="function">
    <text evidence="3">Participates actively in the response to hyperosmotic and heat shock by preventing the aggregation of stress-denatured proteins, in association with DnaK and GrpE. It is the nucleotide exchange factor for DnaK and may function as a thermosensor. Unfolded proteins bind initially to DnaJ; upon interaction with the DnaJ-bound protein, DnaK hydrolyzes its bound ATP, resulting in the formation of a stable complex. GrpE releases ADP from DnaK; ATP binding to DnaK triggers the release of the substrate protein, thus completing the reaction cycle. Several rounds of ATP-dependent interactions between DnaJ, DnaK and GrpE are required for fully efficient folding.</text>
</comment>
<dbReference type="GO" id="GO:0051087">
    <property type="term" value="F:protein-folding chaperone binding"/>
    <property type="evidence" value="ECO:0007669"/>
    <property type="project" value="InterPro"/>
</dbReference>
<organism evidence="6 7">
    <name type="scientific">Enteroscipio rubneri</name>
    <dbReference type="NCBI Taxonomy" id="2070686"/>
    <lineage>
        <taxon>Bacteria</taxon>
        <taxon>Bacillati</taxon>
        <taxon>Actinomycetota</taxon>
        <taxon>Coriobacteriia</taxon>
        <taxon>Eggerthellales</taxon>
        <taxon>Eggerthellaceae</taxon>
        <taxon>Enteroscipio</taxon>
    </lineage>
</organism>
<dbReference type="GO" id="GO:0006457">
    <property type="term" value="P:protein folding"/>
    <property type="evidence" value="ECO:0007669"/>
    <property type="project" value="InterPro"/>
</dbReference>
<feature type="region of interest" description="Disordered" evidence="5">
    <location>
        <begin position="1"/>
        <end position="102"/>
    </location>
</feature>
<reference evidence="7" key="1">
    <citation type="submission" date="2018-01" db="EMBL/GenBank/DDBJ databases">
        <title>Rubneribacter badeniensis gen. nov., sp. nov., and Colonibacter rubneri, gen. nov., sp. nov., WGS of new members of the Eggerthellaceae.</title>
        <authorList>
            <person name="Danylec N."/>
            <person name="Stoll D.A."/>
            <person name="Doetsch A."/>
            <person name="Kulling S.E."/>
            <person name="Huch M."/>
        </authorList>
    </citation>
    <scope>NUCLEOTIDE SEQUENCE [LARGE SCALE GENOMIC DNA]</scope>
    <source>
        <strain evidence="7">ResAG-96</strain>
    </source>
</reference>
<evidence type="ECO:0000313" key="6">
    <source>
        <dbReference type="EMBL" id="PNV66885.1"/>
    </source>
</evidence>
<dbReference type="OrthoDB" id="5191115at2"/>
<dbReference type="PANTHER" id="PTHR21237:SF23">
    <property type="entry name" value="GRPE PROTEIN HOMOLOG, MITOCHONDRIAL"/>
    <property type="match status" value="1"/>
</dbReference>
<keyword evidence="2 3" id="KW-0143">Chaperone</keyword>
<dbReference type="CDD" id="cd00446">
    <property type="entry name" value="GrpE"/>
    <property type="match status" value="1"/>
</dbReference>
<comment type="caution">
    <text evidence="6">The sequence shown here is derived from an EMBL/GenBank/DDBJ whole genome shotgun (WGS) entry which is preliminary data.</text>
</comment>
<dbReference type="GO" id="GO:0051082">
    <property type="term" value="F:unfolded protein binding"/>
    <property type="evidence" value="ECO:0007669"/>
    <property type="project" value="TreeGrafter"/>
</dbReference>
<dbReference type="HAMAP" id="MF_01151">
    <property type="entry name" value="GrpE"/>
    <property type="match status" value="1"/>
</dbReference>
<dbReference type="SUPFAM" id="SSF51064">
    <property type="entry name" value="Head domain of nucleotide exchange factor GrpE"/>
    <property type="match status" value="1"/>
</dbReference>
<name>A0A2K2U983_9ACTN</name>
<gene>
    <name evidence="3 6" type="primary">grpE</name>
    <name evidence="6" type="ORF">C2L71_10875</name>
</gene>
<dbReference type="InterPro" id="IPR000740">
    <property type="entry name" value="GrpE"/>
</dbReference>
<dbReference type="RefSeq" id="WP_103265779.1">
    <property type="nucleotide sequence ID" value="NZ_CABMLE010000018.1"/>
</dbReference>
<dbReference type="Gene3D" id="3.90.20.20">
    <property type="match status" value="1"/>
</dbReference>
<dbReference type="Proteomes" id="UP000236197">
    <property type="component" value="Unassembled WGS sequence"/>
</dbReference>
<dbReference type="GO" id="GO:0000774">
    <property type="term" value="F:adenyl-nucleotide exchange factor activity"/>
    <property type="evidence" value="ECO:0007669"/>
    <property type="project" value="InterPro"/>
</dbReference>
<dbReference type="AlphaFoldDB" id="A0A2K2U983"/>
<keyword evidence="3" id="KW-0346">Stress response</keyword>
<proteinExistence type="inferred from homology"/>
<dbReference type="PRINTS" id="PR00773">
    <property type="entry name" value="GRPEPROTEIN"/>
</dbReference>
<evidence type="ECO:0000256" key="2">
    <source>
        <dbReference type="ARBA" id="ARBA00023186"/>
    </source>
</evidence>
<comment type="similarity">
    <text evidence="1 3 4">Belongs to the GrpE family.</text>
</comment>
<feature type="compositionally biased region" description="Low complexity" evidence="5">
    <location>
        <begin position="46"/>
        <end position="79"/>
    </location>
</feature>
<dbReference type="EMBL" id="PPEK01000018">
    <property type="protein sequence ID" value="PNV66885.1"/>
    <property type="molecule type" value="Genomic_DNA"/>
</dbReference>
<dbReference type="GO" id="GO:0005737">
    <property type="term" value="C:cytoplasm"/>
    <property type="evidence" value="ECO:0007669"/>
    <property type="project" value="UniProtKB-SubCell"/>
</dbReference>
<dbReference type="InterPro" id="IPR009012">
    <property type="entry name" value="GrpE_head"/>
</dbReference>
<dbReference type="InterPro" id="IPR013805">
    <property type="entry name" value="GrpE_CC"/>
</dbReference>
<feature type="compositionally biased region" description="Basic and acidic residues" evidence="5">
    <location>
        <begin position="243"/>
        <end position="256"/>
    </location>
</feature>